<sequence>MKPFHTIAVPHDDILKGRLTMDVFAADLWEVSRNRGADEYKD</sequence>
<proteinExistence type="predicted"/>
<organism evidence="1">
    <name type="scientific">marine sediment metagenome</name>
    <dbReference type="NCBI Taxonomy" id="412755"/>
    <lineage>
        <taxon>unclassified sequences</taxon>
        <taxon>metagenomes</taxon>
        <taxon>ecological metagenomes</taxon>
    </lineage>
</organism>
<dbReference type="AlphaFoldDB" id="X1W2J2"/>
<comment type="caution">
    <text evidence="1">The sequence shown here is derived from an EMBL/GenBank/DDBJ whole genome shotgun (WGS) entry which is preliminary data.</text>
</comment>
<feature type="non-terminal residue" evidence="1">
    <location>
        <position position="42"/>
    </location>
</feature>
<dbReference type="EMBL" id="BARW01039961">
    <property type="protein sequence ID" value="GAJ23800.1"/>
    <property type="molecule type" value="Genomic_DNA"/>
</dbReference>
<accession>X1W2J2</accession>
<name>X1W2J2_9ZZZZ</name>
<gene>
    <name evidence="1" type="ORF">S12H4_60631</name>
</gene>
<evidence type="ECO:0000313" key="1">
    <source>
        <dbReference type="EMBL" id="GAJ23800.1"/>
    </source>
</evidence>
<protein>
    <submittedName>
        <fullName evidence="1">Uncharacterized protein</fullName>
    </submittedName>
</protein>
<reference evidence="1" key="1">
    <citation type="journal article" date="2014" name="Front. Microbiol.">
        <title>High frequency of phylogenetically diverse reductive dehalogenase-homologous genes in deep subseafloor sedimentary metagenomes.</title>
        <authorList>
            <person name="Kawai M."/>
            <person name="Futagami T."/>
            <person name="Toyoda A."/>
            <person name="Takaki Y."/>
            <person name="Nishi S."/>
            <person name="Hori S."/>
            <person name="Arai W."/>
            <person name="Tsubouchi T."/>
            <person name="Morono Y."/>
            <person name="Uchiyama I."/>
            <person name="Ito T."/>
            <person name="Fujiyama A."/>
            <person name="Inagaki F."/>
            <person name="Takami H."/>
        </authorList>
    </citation>
    <scope>NUCLEOTIDE SEQUENCE</scope>
    <source>
        <strain evidence="1">Expedition CK06-06</strain>
    </source>
</reference>